<dbReference type="STRING" id="1538553.JT25_002520"/>
<sequence>MGYGLKWERIGVVKKFTEKVNDTEFMAATEDVQNNPNFGSILFVINDFSEVNDFEVTPPIIKAYFASVADAYRVNDKVKIAFITQDRELEAQINTFVHSSPLPYRSRVFKSVSEARNWCKGPKFKSP</sequence>
<dbReference type="OrthoDB" id="5571550at2"/>
<accession>A0A140E4P7</accession>
<dbReference type="RefSeq" id="WP_036277163.1">
    <property type="nucleotide sequence ID" value="NZ_CP014476.1"/>
</dbReference>
<evidence type="ECO:0000313" key="1">
    <source>
        <dbReference type="EMBL" id="AMK75371.1"/>
    </source>
</evidence>
<protein>
    <recommendedName>
        <fullName evidence="3">STAS/SEC14 domain-containing protein</fullName>
    </recommendedName>
</protein>
<reference evidence="1 2" key="1">
    <citation type="journal article" date="2015" name="Environ. Microbiol.">
        <title>Methane oxidation coupled to nitrate reduction under hypoxia by the Gammaproteobacterium Methylomonas denitrificans, sp. nov. type strain FJG1.</title>
        <authorList>
            <person name="Kits K.D."/>
            <person name="Klotz M.G."/>
            <person name="Stein L.Y."/>
        </authorList>
    </citation>
    <scope>NUCLEOTIDE SEQUENCE [LARGE SCALE GENOMIC DNA]</scope>
    <source>
        <strain evidence="1 2">FJG1</strain>
    </source>
</reference>
<dbReference type="KEGG" id="mdn:JT25_002520"/>
<dbReference type="EMBL" id="CP014476">
    <property type="protein sequence ID" value="AMK75371.1"/>
    <property type="molecule type" value="Genomic_DNA"/>
</dbReference>
<evidence type="ECO:0000313" key="2">
    <source>
        <dbReference type="Proteomes" id="UP000030512"/>
    </source>
</evidence>
<evidence type="ECO:0008006" key="3">
    <source>
        <dbReference type="Google" id="ProtNLM"/>
    </source>
</evidence>
<dbReference type="AlphaFoldDB" id="A0A140E4P7"/>
<proteinExistence type="predicted"/>
<name>A0A140E4P7_9GAMM</name>
<organism evidence="1 2">
    <name type="scientific">Methylomonas denitrificans</name>
    <dbReference type="NCBI Taxonomy" id="1538553"/>
    <lineage>
        <taxon>Bacteria</taxon>
        <taxon>Pseudomonadati</taxon>
        <taxon>Pseudomonadota</taxon>
        <taxon>Gammaproteobacteria</taxon>
        <taxon>Methylococcales</taxon>
        <taxon>Methylococcaceae</taxon>
        <taxon>Methylomonas</taxon>
    </lineage>
</organism>
<gene>
    <name evidence="1" type="ORF">JT25_002520</name>
</gene>
<keyword evidence="2" id="KW-1185">Reference proteome</keyword>
<dbReference type="Proteomes" id="UP000030512">
    <property type="component" value="Chromosome"/>
</dbReference>